<dbReference type="InterPro" id="IPR026954">
    <property type="entry name" value="PknH-like_Extracell"/>
</dbReference>
<dbReference type="AlphaFoldDB" id="A0A2P8ICG2"/>
<dbReference type="Gene3D" id="3.40.1000.70">
    <property type="entry name" value="PknH-like extracellular domain"/>
    <property type="match status" value="1"/>
</dbReference>
<keyword evidence="1" id="KW-1133">Transmembrane helix</keyword>
<keyword evidence="1" id="KW-0812">Transmembrane</keyword>
<proteinExistence type="predicted"/>
<dbReference type="Pfam" id="PF14032">
    <property type="entry name" value="PknH_C"/>
    <property type="match status" value="1"/>
</dbReference>
<keyword evidence="4" id="KW-1185">Reference proteome</keyword>
<feature type="transmembrane region" description="Helical" evidence="1">
    <location>
        <begin position="36"/>
        <end position="55"/>
    </location>
</feature>
<evidence type="ECO:0000313" key="4">
    <source>
        <dbReference type="Proteomes" id="UP000241118"/>
    </source>
</evidence>
<evidence type="ECO:0000313" key="3">
    <source>
        <dbReference type="EMBL" id="PSL56161.1"/>
    </source>
</evidence>
<comment type="caution">
    <text evidence="3">The sequence shown here is derived from an EMBL/GenBank/DDBJ whole genome shotgun (WGS) entry which is preliminary data.</text>
</comment>
<dbReference type="OrthoDB" id="4761399at2"/>
<evidence type="ECO:0000259" key="2">
    <source>
        <dbReference type="Pfam" id="PF14032"/>
    </source>
</evidence>
<accession>A0A2P8ICG2</accession>
<name>A0A2P8ICG2_SACCR</name>
<protein>
    <submittedName>
        <fullName evidence="3">PknH-like protein</fullName>
    </submittedName>
</protein>
<keyword evidence="1" id="KW-0472">Membrane</keyword>
<dbReference type="EMBL" id="PYAX01000004">
    <property type="protein sequence ID" value="PSL56161.1"/>
    <property type="molecule type" value="Genomic_DNA"/>
</dbReference>
<reference evidence="3 4" key="1">
    <citation type="submission" date="2018-03" db="EMBL/GenBank/DDBJ databases">
        <title>Genomic Encyclopedia of Type Strains, Phase III (KMG-III): the genomes of soil and plant-associated and newly described type strains.</title>
        <authorList>
            <person name="Whitman W."/>
        </authorList>
    </citation>
    <scope>NUCLEOTIDE SEQUENCE [LARGE SCALE GENOMIC DNA]</scope>
    <source>
        <strain evidence="3 4">CGMCC 4.7097</strain>
    </source>
</reference>
<gene>
    <name evidence="3" type="ORF">B0I31_104452</name>
</gene>
<sequence length="247" mass="26383">MAEPDTREFALPTGEARRSRWGRAVSWPFATKRRRWVVVAVAGCLALVVGGVLVWPDAARLVPGTLQAGVLPADEVSAIVGTALRSEEGVSEPPPALRAEPAECAAVVGPMTRSVYGDGWTAFWAVAHQESEAVADHVVTQVVARYPDRGRAEAVFRTLGTGVTECRSAVRVGSDEHTSPKWFYAVDARTSDAVAWTAVQQTGDAWACHRRVRVVDDVVVQVAVCQAGDGKRAATEIADRVVARVGS</sequence>
<organism evidence="3 4">
    <name type="scientific">Saccharothrix carnea</name>
    <dbReference type="NCBI Taxonomy" id="1280637"/>
    <lineage>
        <taxon>Bacteria</taxon>
        <taxon>Bacillati</taxon>
        <taxon>Actinomycetota</taxon>
        <taxon>Actinomycetes</taxon>
        <taxon>Pseudonocardiales</taxon>
        <taxon>Pseudonocardiaceae</taxon>
        <taxon>Saccharothrix</taxon>
    </lineage>
</organism>
<dbReference type="Proteomes" id="UP000241118">
    <property type="component" value="Unassembled WGS sequence"/>
</dbReference>
<feature type="domain" description="PknH-like extracellular" evidence="2">
    <location>
        <begin position="63"/>
        <end position="244"/>
    </location>
</feature>
<dbReference type="InterPro" id="IPR038232">
    <property type="entry name" value="PknH-like_Extracell_sf"/>
</dbReference>
<evidence type="ECO:0000256" key="1">
    <source>
        <dbReference type="SAM" id="Phobius"/>
    </source>
</evidence>
<dbReference type="RefSeq" id="WP_106615821.1">
    <property type="nucleotide sequence ID" value="NZ_PYAX01000004.1"/>
</dbReference>